<comment type="caution">
    <text evidence="1">The sequence shown here is derived from an EMBL/GenBank/DDBJ whole genome shotgun (WGS) entry which is preliminary data.</text>
</comment>
<evidence type="ECO:0000313" key="1">
    <source>
        <dbReference type="EMBL" id="KAG2555785.1"/>
    </source>
</evidence>
<organism evidence="1 2">
    <name type="scientific">Panicum virgatum</name>
    <name type="common">Blackwell switchgrass</name>
    <dbReference type="NCBI Taxonomy" id="38727"/>
    <lineage>
        <taxon>Eukaryota</taxon>
        <taxon>Viridiplantae</taxon>
        <taxon>Streptophyta</taxon>
        <taxon>Embryophyta</taxon>
        <taxon>Tracheophyta</taxon>
        <taxon>Spermatophyta</taxon>
        <taxon>Magnoliopsida</taxon>
        <taxon>Liliopsida</taxon>
        <taxon>Poales</taxon>
        <taxon>Poaceae</taxon>
        <taxon>PACMAD clade</taxon>
        <taxon>Panicoideae</taxon>
        <taxon>Panicodae</taxon>
        <taxon>Paniceae</taxon>
        <taxon>Panicinae</taxon>
        <taxon>Panicum</taxon>
        <taxon>Panicum sect. Hiantes</taxon>
    </lineage>
</organism>
<accession>A0A8T0P4T5</accession>
<keyword evidence="2" id="KW-1185">Reference proteome</keyword>
<dbReference type="Proteomes" id="UP000823388">
    <property type="component" value="Chromosome 8N"/>
</dbReference>
<evidence type="ECO:0000313" key="2">
    <source>
        <dbReference type="Proteomes" id="UP000823388"/>
    </source>
</evidence>
<proteinExistence type="predicted"/>
<reference evidence="1" key="1">
    <citation type="submission" date="2020-05" db="EMBL/GenBank/DDBJ databases">
        <title>WGS assembly of Panicum virgatum.</title>
        <authorList>
            <person name="Lovell J.T."/>
            <person name="Jenkins J."/>
            <person name="Shu S."/>
            <person name="Juenger T.E."/>
            <person name="Schmutz J."/>
        </authorList>
    </citation>
    <scope>NUCLEOTIDE SEQUENCE</scope>
    <source>
        <strain evidence="1">AP13</strain>
    </source>
</reference>
<dbReference type="AlphaFoldDB" id="A0A8T0P4T5"/>
<name>A0A8T0P4T5_PANVG</name>
<protein>
    <submittedName>
        <fullName evidence="1">Uncharacterized protein</fullName>
    </submittedName>
</protein>
<sequence>MIELSEVRQWGEVKEGTLAQAEQIRSKTQTNVADMIRDKEVQDMLEQHDLLKQLALGRNNFLCEDMVSEEEKEVPIQDSVVWDRAEQEELDELPCIDVVWDKVLLDVTTHESLLQKLVMGTEDLTDEKVKLSVKIVDAGQEFEEMSDKVAMWDDESPFCLDAQDGLLQQLALWWGVHG</sequence>
<dbReference type="EMBL" id="CM029052">
    <property type="protein sequence ID" value="KAG2555785.1"/>
    <property type="molecule type" value="Genomic_DNA"/>
</dbReference>
<gene>
    <name evidence="1" type="ORF">PVAP13_8NG142400</name>
</gene>